<dbReference type="AlphaFoldDB" id="A0A4P9K7M2"/>
<dbReference type="PROSITE" id="PS50076">
    <property type="entry name" value="DNAJ_2"/>
    <property type="match status" value="1"/>
</dbReference>
<organism evidence="3 4">
    <name type="scientific">Thiomicrorhabdus sediminis</name>
    <dbReference type="NCBI Taxonomy" id="2580412"/>
    <lineage>
        <taxon>Bacteria</taxon>
        <taxon>Pseudomonadati</taxon>
        <taxon>Pseudomonadota</taxon>
        <taxon>Gammaproteobacteria</taxon>
        <taxon>Thiotrichales</taxon>
        <taxon>Piscirickettsiaceae</taxon>
        <taxon>Thiomicrorhabdus</taxon>
    </lineage>
</organism>
<dbReference type="PRINTS" id="PR00625">
    <property type="entry name" value="JDOMAIN"/>
</dbReference>
<dbReference type="InterPro" id="IPR036869">
    <property type="entry name" value="J_dom_sf"/>
</dbReference>
<dbReference type="GO" id="GO:0051082">
    <property type="term" value="F:unfolded protein binding"/>
    <property type="evidence" value="ECO:0007669"/>
    <property type="project" value="InterPro"/>
</dbReference>
<accession>A0A4P9K7M2</accession>
<gene>
    <name evidence="3" type="ORF">FE785_10085</name>
</gene>
<dbReference type="GO" id="GO:0042026">
    <property type="term" value="P:protein refolding"/>
    <property type="evidence" value="ECO:0007669"/>
    <property type="project" value="TreeGrafter"/>
</dbReference>
<sequence length="300" mass="32349">MSKDYYATLGVSRTASDAEIKKAYRKMAAKYHPDKPTGDEARFKEISEAYETLSDAEKRSMYDQFGSDYQQHGGFGGGGGFGGFQGGDFGDIFGDMFGGGFGGAGGGFGGQRQARPQKGEDQTVNVMVSLSEAVEGTERTINIQTGNPNSASYSYDTKPLKIRIPAGVTQDQKIRVKGKGFSGFNGGPNGDVIIQVNLEKHPHYRVEGKDVYLDLPVTPWEAALGAKVEIPTLKGKIKMAIAEGTQSGAKLRIKGRGLGVDPGNQYVIVQIHTPPVSSEADRELYEKMAEQMAFNPRADM</sequence>
<dbReference type="PANTHER" id="PTHR43096:SF48">
    <property type="entry name" value="CHAPERONE PROTEIN DNAJ"/>
    <property type="match status" value="1"/>
</dbReference>
<dbReference type="SUPFAM" id="SSF49493">
    <property type="entry name" value="HSP40/DnaJ peptide-binding domain"/>
    <property type="match status" value="2"/>
</dbReference>
<dbReference type="Pfam" id="PF00226">
    <property type="entry name" value="DnaJ"/>
    <property type="match status" value="1"/>
</dbReference>
<dbReference type="GO" id="GO:0005737">
    <property type="term" value="C:cytoplasm"/>
    <property type="evidence" value="ECO:0007669"/>
    <property type="project" value="TreeGrafter"/>
</dbReference>
<dbReference type="PROSITE" id="PS00636">
    <property type="entry name" value="DNAJ_1"/>
    <property type="match status" value="1"/>
</dbReference>
<reference evidence="3 4" key="1">
    <citation type="submission" date="2019-05" db="EMBL/GenBank/DDBJ databases">
        <title>Thiomicrorhabdus sediminis sp. nov, a novel sulfur-oxidizing bacterium isolated from coastal sediment.</title>
        <authorList>
            <person name="Liu X."/>
        </authorList>
    </citation>
    <scope>NUCLEOTIDE SEQUENCE [LARGE SCALE GENOMIC DNA]</scope>
    <source>
        <strain evidence="3 4">G1</strain>
    </source>
</reference>
<proteinExistence type="predicted"/>
<evidence type="ECO:0000256" key="1">
    <source>
        <dbReference type="ARBA" id="ARBA00023186"/>
    </source>
</evidence>
<name>A0A4P9K7M2_9GAMM</name>
<dbReference type="KEGG" id="thig:FE785_10085"/>
<dbReference type="InterPro" id="IPR008971">
    <property type="entry name" value="HSP40/DnaJ_pept-bd"/>
</dbReference>
<dbReference type="Gene3D" id="2.60.260.20">
    <property type="entry name" value="Urease metallochaperone UreE, N-terminal domain"/>
    <property type="match status" value="2"/>
</dbReference>
<dbReference type="FunFam" id="2.60.260.20:FF:000013">
    <property type="entry name" value="DnaJ subfamily B member 11"/>
    <property type="match status" value="1"/>
</dbReference>
<dbReference type="InterPro" id="IPR002939">
    <property type="entry name" value="DnaJ_C"/>
</dbReference>
<dbReference type="CDD" id="cd06257">
    <property type="entry name" value="DnaJ"/>
    <property type="match status" value="1"/>
</dbReference>
<dbReference type="SMART" id="SM00271">
    <property type="entry name" value="DnaJ"/>
    <property type="match status" value="1"/>
</dbReference>
<dbReference type="EMBL" id="CP040602">
    <property type="protein sequence ID" value="QCU90948.1"/>
    <property type="molecule type" value="Genomic_DNA"/>
</dbReference>
<dbReference type="InterPro" id="IPR001623">
    <property type="entry name" value="DnaJ_domain"/>
</dbReference>
<evidence type="ECO:0000313" key="3">
    <source>
        <dbReference type="EMBL" id="QCU90948.1"/>
    </source>
</evidence>
<dbReference type="SUPFAM" id="SSF46565">
    <property type="entry name" value="Chaperone J-domain"/>
    <property type="match status" value="1"/>
</dbReference>
<evidence type="ECO:0000259" key="2">
    <source>
        <dbReference type="PROSITE" id="PS50076"/>
    </source>
</evidence>
<keyword evidence="4" id="KW-1185">Reference proteome</keyword>
<dbReference type="Proteomes" id="UP000304864">
    <property type="component" value="Chromosome"/>
</dbReference>
<dbReference type="Pfam" id="PF01556">
    <property type="entry name" value="DnaJ_C"/>
    <property type="match status" value="1"/>
</dbReference>
<dbReference type="Gene3D" id="1.10.287.110">
    <property type="entry name" value="DnaJ domain"/>
    <property type="match status" value="1"/>
</dbReference>
<protein>
    <submittedName>
        <fullName evidence="3">J domain-containing protein</fullName>
    </submittedName>
</protein>
<dbReference type="PANTHER" id="PTHR43096">
    <property type="entry name" value="DNAJ HOMOLOG 1, MITOCHONDRIAL-RELATED"/>
    <property type="match status" value="1"/>
</dbReference>
<evidence type="ECO:0000313" key="4">
    <source>
        <dbReference type="Proteomes" id="UP000304864"/>
    </source>
</evidence>
<dbReference type="RefSeq" id="WP_138565622.1">
    <property type="nucleotide sequence ID" value="NZ_CP040602.1"/>
</dbReference>
<dbReference type="CDD" id="cd10747">
    <property type="entry name" value="DnaJ_C"/>
    <property type="match status" value="1"/>
</dbReference>
<feature type="domain" description="J" evidence="2">
    <location>
        <begin position="4"/>
        <end position="66"/>
    </location>
</feature>
<keyword evidence="1" id="KW-0143">Chaperone</keyword>
<dbReference type="InterPro" id="IPR018253">
    <property type="entry name" value="DnaJ_domain_CS"/>
</dbReference>
<dbReference type="OrthoDB" id="9779889at2"/>